<comment type="caution">
    <text evidence="2">The sequence shown here is derived from an EMBL/GenBank/DDBJ whole genome shotgun (WGS) entry which is preliminary data.</text>
</comment>
<accession>X1JSQ3</accession>
<keyword evidence="1" id="KW-0472">Membrane</keyword>
<evidence type="ECO:0000313" key="2">
    <source>
        <dbReference type="EMBL" id="GAH97771.1"/>
    </source>
</evidence>
<gene>
    <name evidence="2" type="ORF">S03H2_69480</name>
</gene>
<keyword evidence="1" id="KW-0812">Transmembrane</keyword>
<feature type="non-terminal residue" evidence="2">
    <location>
        <position position="1"/>
    </location>
</feature>
<proteinExistence type="predicted"/>
<feature type="transmembrane region" description="Helical" evidence="1">
    <location>
        <begin position="112"/>
        <end position="132"/>
    </location>
</feature>
<sequence>IQLFMLAGLAFIIAKAMVVPHSATILDFDYFYRMGGRGLLWVCTVPMNNFRTKSQVRLSRAVYIIARLARNPISILEIPTAYIYLRITRGLRYVGGFSSGETYDENLYRRPIGVGVLMAIILLFAFALIYFIF</sequence>
<dbReference type="AlphaFoldDB" id="X1JSQ3"/>
<protein>
    <submittedName>
        <fullName evidence="2">Uncharacterized protein</fullName>
    </submittedName>
</protein>
<dbReference type="EMBL" id="BARU01045917">
    <property type="protein sequence ID" value="GAH97771.1"/>
    <property type="molecule type" value="Genomic_DNA"/>
</dbReference>
<reference evidence="2" key="1">
    <citation type="journal article" date="2014" name="Front. Microbiol.">
        <title>High frequency of phylogenetically diverse reductive dehalogenase-homologous genes in deep subseafloor sedimentary metagenomes.</title>
        <authorList>
            <person name="Kawai M."/>
            <person name="Futagami T."/>
            <person name="Toyoda A."/>
            <person name="Takaki Y."/>
            <person name="Nishi S."/>
            <person name="Hori S."/>
            <person name="Arai W."/>
            <person name="Tsubouchi T."/>
            <person name="Morono Y."/>
            <person name="Uchiyama I."/>
            <person name="Ito T."/>
            <person name="Fujiyama A."/>
            <person name="Inagaki F."/>
            <person name="Takami H."/>
        </authorList>
    </citation>
    <scope>NUCLEOTIDE SEQUENCE</scope>
    <source>
        <strain evidence="2">Expedition CK06-06</strain>
    </source>
</reference>
<organism evidence="2">
    <name type="scientific">marine sediment metagenome</name>
    <dbReference type="NCBI Taxonomy" id="412755"/>
    <lineage>
        <taxon>unclassified sequences</taxon>
        <taxon>metagenomes</taxon>
        <taxon>ecological metagenomes</taxon>
    </lineage>
</organism>
<name>X1JSQ3_9ZZZZ</name>
<keyword evidence="1" id="KW-1133">Transmembrane helix</keyword>
<evidence type="ECO:0000256" key="1">
    <source>
        <dbReference type="SAM" id="Phobius"/>
    </source>
</evidence>